<feature type="transmembrane region" description="Helical" evidence="5">
    <location>
        <begin position="411"/>
        <end position="431"/>
    </location>
</feature>
<dbReference type="PANTHER" id="PTHR23524">
    <property type="entry name" value="TRANSPORTER, PUTATIVE (AFU_ORTHOLOGUE AFUA_8G04850)-RELATED"/>
    <property type="match status" value="1"/>
</dbReference>
<reference evidence="7" key="1">
    <citation type="submission" date="2022-01" db="EMBL/GenBank/DDBJ databases">
        <title>Genome-Based Taxonomic Classification of the Phylum Actinobacteria.</title>
        <authorList>
            <person name="Gao Y."/>
        </authorList>
    </citation>
    <scope>NUCLEOTIDE SEQUENCE</scope>
    <source>
        <strain evidence="7">KLBMP 8922</strain>
    </source>
</reference>
<feature type="transmembrane region" description="Helical" evidence="5">
    <location>
        <begin position="346"/>
        <end position="371"/>
    </location>
</feature>
<feature type="transmembrane region" description="Helical" evidence="5">
    <location>
        <begin position="249"/>
        <end position="272"/>
    </location>
</feature>
<organism evidence="7 8">
    <name type="scientific">Yinghuangia soli</name>
    <dbReference type="NCBI Taxonomy" id="2908204"/>
    <lineage>
        <taxon>Bacteria</taxon>
        <taxon>Bacillati</taxon>
        <taxon>Actinomycetota</taxon>
        <taxon>Actinomycetes</taxon>
        <taxon>Kitasatosporales</taxon>
        <taxon>Streptomycetaceae</taxon>
        <taxon>Yinghuangia</taxon>
    </lineage>
</organism>
<gene>
    <name evidence="7" type="ORF">LZ495_30680</name>
</gene>
<accession>A0AA41U560</accession>
<dbReference type="RefSeq" id="WP_235056203.1">
    <property type="nucleotide sequence ID" value="NZ_JAKFHA010000024.1"/>
</dbReference>
<evidence type="ECO:0000256" key="1">
    <source>
        <dbReference type="ARBA" id="ARBA00004651"/>
    </source>
</evidence>
<keyword evidence="2 5" id="KW-0812">Transmembrane</keyword>
<keyword evidence="3 5" id="KW-1133">Transmembrane helix</keyword>
<feature type="domain" description="Major facilitator superfamily (MFS) profile" evidence="6">
    <location>
        <begin position="30"/>
        <end position="436"/>
    </location>
</feature>
<dbReference type="AlphaFoldDB" id="A0AA41U560"/>
<comment type="caution">
    <text evidence="7">The sequence shown here is derived from an EMBL/GenBank/DDBJ whole genome shotgun (WGS) entry which is preliminary data.</text>
</comment>
<dbReference type="PANTHER" id="PTHR23524:SF1">
    <property type="entry name" value="MRH DOMAIN-CONTAINING PROTEIN-RELATED"/>
    <property type="match status" value="1"/>
</dbReference>
<feature type="transmembrane region" description="Helical" evidence="5">
    <location>
        <begin position="70"/>
        <end position="89"/>
    </location>
</feature>
<name>A0AA41U560_9ACTN</name>
<comment type="subcellular location">
    <subcellularLocation>
        <location evidence="1">Cell membrane</location>
        <topology evidence="1">Multi-pass membrane protein</topology>
    </subcellularLocation>
</comment>
<dbReference type="PROSITE" id="PS50850">
    <property type="entry name" value="MFS"/>
    <property type="match status" value="1"/>
</dbReference>
<dbReference type="InterPro" id="IPR036259">
    <property type="entry name" value="MFS_trans_sf"/>
</dbReference>
<feature type="transmembrane region" description="Helical" evidence="5">
    <location>
        <begin position="195"/>
        <end position="215"/>
    </location>
</feature>
<dbReference type="GO" id="GO:0005886">
    <property type="term" value="C:plasma membrane"/>
    <property type="evidence" value="ECO:0007669"/>
    <property type="project" value="UniProtKB-SubCell"/>
</dbReference>
<evidence type="ECO:0000256" key="5">
    <source>
        <dbReference type="SAM" id="Phobius"/>
    </source>
</evidence>
<evidence type="ECO:0000256" key="3">
    <source>
        <dbReference type="ARBA" id="ARBA00022989"/>
    </source>
</evidence>
<sequence length="461" mass="47130">MPEPELPPAAEPKPPKYAGLVLAEGITRANMAACFLASFAVIATLTFVPAVTPYLLTELLGYSEDDRGSVIGWLNVAAEIVLLSTMAFYGALADRIGRRPVMVAGFVVCAAGLLLMPFAGHVGVLVVFRVVFAFGAAALTGMLSTVIADYAAPAFRGRASGLNGIMNGLGAVCSVLLLVRLPAALEKAGLGPVAAARLAFAVVAALILMLAAVLARRLSAQRISSVDKRIPLATLAREGVRAGRDPGVALAYAAAFVSRADLAIVGSFLALWVSDHAEQVRGMSSADAVARAGLVVAIAQTAALLGAPVFGRISDRIGRQDAVILALGLSGTAYSSALLVDDPLGAGMVPVAIAIGFGEVAGITSSGPLLAQQAPRDVRGSAYGVFAFCGSAGILIVSLVGGYLYDHWRPAAPFAVVGAMGIASCAFGIAVRHRIEPREDTAVAAVRPVEGDPVEGDPVPK</sequence>
<dbReference type="Proteomes" id="UP001165378">
    <property type="component" value="Unassembled WGS sequence"/>
</dbReference>
<feature type="transmembrane region" description="Helical" evidence="5">
    <location>
        <begin position="126"/>
        <end position="152"/>
    </location>
</feature>
<protein>
    <submittedName>
        <fullName evidence="7">MFS transporter</fullName>
    </submittedName>
</protein>
<evidence type="ECO:0000259" key="6">
    <source>
        <dbReference type="PROSITE" id="PS50850"/>
    </source>
</evidence>
<feature type="transmembrane region" description="Helical" evidence="5">
    <location>
        <begin position="383"/>
        <end position="405"/>
    </location>
</feature>
<feature type="transmembrane region" description="Helical" evidence="5">
    <location>
        <begin position="101"/>
        <end position="120"/>
    </location>
</feature>
<dbReference type="InterPro" id="IPR020846">
    <property type="entry name" value="MFS_dom"/>
</dbReference>
<keyword evidence="8" id="KW-1185">Reference proteome</keyword>
<proteinExistence type="predicted"/>
<dbReference type="EMBL" id="JAKFHA010000024">
    <property type="protein sequence ID" value="MCF2531557.1"/>
    <property type="molecule type" value="Genomic_DNA"/>
</dbReference>
<evidence type="ECO:0000256" key="2">
    <source>
        <dbReference type="ARBA" id="ARBA00022692"/>
    </source>
</evidence>
<feature type="transmembrane region" description="Helical" evidence="5">
    <location>
        <begin position="32"/>
        <end position="50"/>
    </location>
</feature>
<dbReference type="SUPFAM" id="SSF103473">
    <property type="entry name" value="MFS general substrate transporter"/>
    <property type="match status" value="1"/>
</dbReference>
<evidence type="ECO:0000313" key="8">
    <source>
        <dbReference type="Proteomes" id="UP001165378"/>
    </source>
</evidence>
<evidence type="ECO:0000313" key="7">
    <source>
        <dbReference type="EMBL" id="MCF2531557.1"/>
    </source>
</evidence>
<keyword evidence="4 5" id="KW-0472">Membrane</keyword>
<dbReference type="Pfam" id="PF07690">
    <property type="entry name" value="MFS_1"/>
    <property type="match status" value="1"/>
</dbReference>
<dbReference type="InterPro" id="IPR011701">
    <property type="entry name" value="MFS"/>
</dbReference>
<feature type="transmembrane region" description="Helical" evidence="5">
    <location>
        <begin position="322"/>
        <end position="340"/>
    </location>
</feature>
<feature type="transmembrane region" description="Helical" evidence="5">
    <location>
        <begin position="164"/>
        <end position="183"/>
    </location>
</feature>
<dbReference type="GO" id="GO:0022857">
    <property type="term" value="F:transmembrane transporter activity"/>
    <property type="evidence" value="ECO:0007669"/>
    <property type="project" value="InterPro"/>
</dbReference>
<evidence type="ECO:0000256" key="4">
    <source>
        <dbReference type="ARBA" id="ARBA00023136"/>
    </source>
</evidence>
<dbReference type="Gene3D" id="1.20.1250.20">
    <property type="entry name" value="MFS general substrate transporter like domains"/>
    <property type="match status" value="2"/>
</dbReference>
<feature type="transmembrane region" description="Helical" evidence="5">
    <location>
        <begin position="292"/>
        <end position="310"/>
    </location>
</feature>